<dbReference type="EMBL" id="JBFOLJ010000010">
    <property type="protein sequence ID" value="KAL2501384.1"/>
    <property type="molecule type" value="Genomic_DNA"/>
</dbReference>
<evidence type="ECO:0000313" key="2">
    <source>
        <dbReference type="EMBL" id="KAL2501384.1"/>
    </source>
</evidence>
<evidence type="ECO:0000256" key="1">
    <source>
        <dbReference type="SAM" id="MobiDB-lite"/>
    </source>
</evidence>
<feature type="compositionally biased region" description="Acidic residues" evidence="1">
    <location>
        <begin position="11"/>
        <end position="24"/>
    </location>
</feature>
<dbReference type="Proteomes" id="UP001604277">
    <property type="component" value="Unassembled WGS sequence"/>
</dbReference>
<sequence>MSSLGDLHDEAVEETDTDDGDFDELGSLGSDGEFRCANIYKEFEFNANVDLTNLQFKIGIFIQLTLETKDLKSGTSTLVTSMQWSSWQKRALVEVGNSWGAMWAHDLCLGIKMNVE</sequence>
<keyword evidence="3" id="KW-1185">Reference proteome</keyword>
<evidence type="ECO:0000313" key="3">
    <source>
        <dbReference type="Proteomes" id="UP001604277"/>
    </source>
</evidence>
<accession>A0ABD1SNP8</accession>
<name>A0ABD1SNP8_9LAMI</name>
<organism evidence="2 3">
    <name type="scientific">Forsythia ovata</name>
    <dbReference type="NCBI Taxonomy" id="205694"/>
    <lineage>
        <taxon>Eukaryota</taxon>
        <taxon>Viridiplantae</taxon>
        <taxon>Streptophyta</taxon>
        <taxon>Embryophyta</taxon>
        <taxon>Tracheophyta</taxon>
        <taxon>Spermatophyta</taxon>
        <taxon>Magnoliopsida</taxon>
        <taxon>eudicotyledons</taxon>
        <taxon>Gunneridae</taxon>
        <taxon>Pentapetalae</taxon>
        <taxon>asterids</taxon>
        <taxon>lamiids</taxon>
        <taxon>Lamiales</taxon>
        <taxon>Oleaceae</taxon>
        <taxon>Forsythieae</taxon>
        <taxon>Forsythia</taxon>
    </lineage>
</organism>
<feature type="region of interest" description="Disordered" evidence="1">
    <location>
        <begin position="1"/>
        <end position="26"/>
    </location>
</feature>
<gene>
    <name evidence="2" type="ORF">Fot_35232</name>
</gene>
<feature type="compositionally biased region" description="Basic and acidic residues" evidence="1">
    <location>
        <begin position="1"/>
        <end position="10"/>
    </location>
</feature>
<dbReference type="AlphaFoldDB" id="A0ABD1SNP8"/>
<comment type="caution">
    <text evidence="2">The sequence shown here is derived from an EMBL/GenBank/DDBJ whole genome shotgun (WGS) entry which is preliminary data.</text>
</comment>
<reference evidence="3" key="1">
    <citation type="submission" date="2024-07" db="EMBL/GenBank/DDBJ databases">
        <title>Two chromosome-level genome assemblies of Korean endemic species Abeliophyllum distichum and Forsythia ovata (Oleaceae).</title>
        <authorList>
            <person name="Jang H."/>
        </authorList>
    </citation>
    <scope>NUCLEOTIDE SEQUENCE [LARGE SCALE GENOMIC DNA]</scope>
</reference>
<protein>
    <submittedName>
        <fullName evidence="2">Uncharacterized protein</fullName>
    </submittedName>
</protein>
<proteinExistence type="predicted"/>